<evidence type="ECO:0000313" key="3">
    <source>
        <dbReference type="Proteomes" id="UP000324241"/>
    </source>
</evidence>
<feature type="domain" description="N-acetyltransferase" evidence="1">
    <location>
        <begin position="110"/>
        <end position="155"/>
    </location>
</feature>
<dbReference type="GeneID" id="54332082"/>
<dbReference type="InterPro" id="IPR051531">
    <property type="entry name" value="N-acetyltransferase"/>
</dbReference>
<comment type="caution">
    <text evidence="2">The sequence shown here is derived from an EMBL/GenBank/DDBJ whole genome shotgun (WGS) entry which is preliminary data.</text>
</comment>
<dbReference type="InterPro" id="IPR000182">
    <property type="entry name" value="GNAT_dom"/>
</dbReference>
<dbReference type="OrthoDB" id="630895at2759"/>
<dbReference type="Proteomes" id="UP000324241">
    <property type="component" value="Unassembled WGS sequence"/>
</dbReference>
<dbReference type="SUPFAM" id="SSF55729">
    <property type="entry name" value="Acyl-CoA N-acyltransferases (Nat)"/>
    <property type="match status" value="1"/>
</dbReference>
<gene>
    <name evidence="2" type="ORF">ATNIH1004_009380</name>
</gene>
<dbReference type="PANTHER" id="PTHR43792:SF1">
    <property type="entry name" value="N-ACETYLTRANSFERASE DOMAIN-CONTAINING PROTEIN"/>
    <property type="match status" value="1"/>
</dbReference>
<dbReference type="AlphaFoldDB" id="A0A5M9MJM4"/>
<name>A0A5M9MJM4_9EURO</name>
<dbReference type="EMBL" id="QUQM01000006">
    <property type="protein sequence ID" value="KAA8645163.1"/>
    <property type="molecule type" value="Genomic_DNA"/>
</dbReference>
<dbReference type="InterPro" id="IPR016181">
    <property type="entry name" value="Acyl_CoA_acyltransferase"/>
</dbReference>
<dbReference type="RefSeq" id="XP_033424524.1">
    <property type="nucleotide sequence ID" value="XM_033573972.1"/>
</dbReference>
<proteinExistence type="predicted"/>
<evidence type="ECO:0000313" key="2">
    <source>
        <dbReference type="EMBL" id="KAA8645163.1"/>
    </source>
</evidence>
<evidence type="ECO:0000259" key="1">
    <source>
        <dbReference type="Pfam" id="PF13302"/>
    </source>
</evidence>
<sequence>MYFHYTLGAHFSPILQYSHPTLHISYLQTGNPTHSTFLHHIWNTDDFIQRKATPASTRPRRPLSYRNPDAGVLGALSGGIASREQDDQHCLTDERRAAQCIHQPAVGYTSGQGYATEATIGLIDYARRQLGVEGVLGFCSRRDMRSRRVLEKIGLEFRGERKLKLFGGAQNAVYALPGMHPDLTVYGMDD</sequence>
<dbReference type="PANTHER" id="PTHR43792">
    <property type="entry name" value="GNAT FAMILY, PUTATIVE (AFU_ORTHOLOGUE AFUA_3G00765)-RELATED-RELATED"/>
    <property type="match status" value="1"/>
</dbReference>
<organism evidence="2 3">
    <name type="scientific">Aspergillus tanneri</name>
    <dbReference type="NCBI Taxonomy" id="1220188"/>
    <lineage>
        <taxon>Eukaryota</taxon>
        <taxon>Fungi</taxon>
        <taxon>Dikarya</taxon>
        <taxon>Ascomycota</taxon>
        <taxon>Pezizomycotina</taxon>
        <taxon>Eurotiomycetes</taxon>
        <taxon>Eurotiomycetidae</taxon>
        <taxon>Eurotiales</taxon>
        <taxon>Aspergillaceae</taxon>
        <taxon>Aspergillus</taxon>
        <taxon>Aspergillus subgen. Circumdati</taxon>
    </lineage>
</organism>
<dbReference type="GO" id="GO:0016747">
    <property type="term" value="F:acyltransferase activity, transferring groups other than amino-acyl groups"/>
    <property type="evidence" value="ECO:0007669"/>
    <property type="project" value="InterPro"/>
</dbReference>
<reference evidence="2 3" key="1">
    <citation type="submission" date="2019-08" db="EMBL/GenBank/DDBJ databases">
        <title>The genome sequence of a newly discovered highly antifungal drug resistant Aspergillus species, Aspergillus tanneri NIH 1004.</title>
        <authorList>
            <person name="Mounaud S."/>
            <person name="Singh I."/>
            <person name="Joardar V."/>
            <person name="Pakala S."/>
            <person name="Pakala S."/>
            <person name="Venepally P."/>
            <person name="Chung J.K."/>
            <person name="Losada L."/>
            <person name="Nierman W.C."/>
        </authorList>
    </citation>
    <scope>NUCLEOTIDE SEQUENCE [LARGE SCALE GENOMIC DNA]</scope>
    <source>
        <strain evidence="2 3">NIH1004</strain>
    </source>
</reference>
<accession>A0A5M9MJM4</accession>
<dbReference type="Gene3D" id="3.40.630.30">
    <property type="match status" value="1"/>
</dbReference>
<protein>
    <recommendedName>
        <fullName evidence="1">N-acetyltransferase domain-containing protein</fullName>
    </recommendedName>
</protein>
<dbReference type="Pfam" id="PF13302">
    <property type="entry name" value="Acetyltransf_3"/>
    <property type="match status" value="1"/>
</dbReference>